<dbReference type="Gene3D" id="4.10.800.30">
    <property type="entry name" value="ERCC4, Mus81-Eme1 complex, nuclease domain, subdomain 2"/>
    <property type="match status" value="1"/>
</dbReference>
<dbReference type="PANTHER" id="PTHR21077">
    <property type="entry name" value="EME1 PROTEIN"/>
    <property type="match status" value="1"/>
</dbReference>
<dbReference type="GO" id="GO:0048476">
    <property type="term" value="C:Holliday junction resolvase complex"/>
    <property type="evidence" value="ECO:0007669"/>
    <property type="project" value="InterPro"/>
</dbReference>
<dbReference type="GO" id="GO:0008821">
    <property type="term" value="F:crossover junction DNA endonuclease activity"/>
    <property type="evidence" value="ECO:0007669"/>
    <property type="project" value="TreeGrafter"/>
</dbReference>
<accession>A0AAW0PA85</accession>
<dbReference type="InterPro" id="IPR033310">
    <property type="entry name" value="Mms4/EME1/EME2"/>
</dbReference>
<evidence type="ECO:0000256" key="1">
    <source>
        <dbReference type="ARBA" id="ARBA00004123"/>
    </source>
</evidence>
<dbReference type="PANTHER" id="PTHR21077:SF6">
    <property type="entry name" value="CROSSOVER JUNCTION ENDONUCLEASE EME2-RELATED"/>
    <property type="match status" value="1"/>
</dbReference>
<evidence type="ECO:0000256" key="6">
    <source>
        <dbReference type="SAM" id="MobiDB-lite"/>
    </source>
</evidence>
<dbReference type="InterPro" id="IPR043087">
    <property type="entry name" value="Eme1_nucdom_sub2"/>
</dbReference>
<keyword evidence="5" id="KW-0539">Nucleus</keyword>
<protein>
    <recommendedName>
        <fullName evidence="9">ERCC4 domain-containing protein</fullName>
    </recommendedName>
</protein>
<dbReference type="Proteomes" id="UP001460270">
    <property type="component" value="Unassembled WGS sequence"/>
</dbReference>
<feature type="region of interest" description="Disordered" evidence="6">
    <location>
        <begin position="16"/>
        <end position="110"/>
    </location>
</feature>
<dbReference type="EMBL" id="JBBPFD010000007">
    <property type="protein sequence ID" value="KAK7919720.1"/>
    <property type="molecule type" value="Genomic_DNA"/>
</dbReference>
<comment type="caution">
    <text evidence="7">The sequence shown here is derived from an EMBL/GenBank/DDBJ whole genome shotgun (WGS) entry which is preliminary data.</text>
</comment>
<comment type="subcellular location">
    <subcellularLocation>
        <location evidence="1">Nucleus</location>
    </subcellularLocation>
</comment>
<proteinExistence type="predicted"/>
<dbReference type="Pfam" id="PF21292">
    <property type="entry name" value="EME1-MUS81_C"/>
    <property type="match status" value="1"/>
</dbReference>
<keyword evidence="4" id="KW-0234">DNA repair</keyword>
<sequence length="294" mass="32716">MPRNRNNYPTFVIVSTDLKEEDANCDKTSQSPPAAKNKSRKTCALPPPSPKPSAAGTPSPTRKRRSKEEIELDKQKTQEKKEAKERVKAAKAQEKEEKKLEQQRRREAAQHLKTLRPENCLKCLTVCIDSAVKVLDKGGDGAGGNSFLSPLLDNSLSEDSFEESLASDLGMDQLEMEEVLVHLQLYKNVSLVFLDGWQSVITKLWRAIRAAVLCGTGHGPAVPEWRRMAQDWSRCGLYSYKQLNRVSSIVAATVTAAYQSPQLLLQAYQKLESEEERKGLLAGLLIKTGAKIHS</sequence>
<evidence type="ECO:0000256" key="4">
    <source>
        <dbReference type="ARBA" id="ARBA00023204"/>
    </source>
</evidence>
<gene>
    <name evidence="7" type="ORF">WMY93_011004</name>
</gene>
<evidence type="ECO:0000256" key="2">
    <source>
        <dbReference type="ARBA" id="ARBA00022763"/>
    </source>
</evidence>
<reference evidence="8" key="1">
    <citation type="submission" date="2024-04" db="EMBL/GenBank/DDBJ databases">
        <title>Salinicola lusitanus LLJ914,a marine bacterium isolated from the Okinawa Trough.</title>
        <authorList>
            <person name="Li J."/>
        </authorList>
    </citation>
    <scope>NUCLEOTIDE SEQUENCE [LARGE SCALE GENOMIC DNA]</scope>
</reference>
<evidence type="ECO:0000313" key="7">
    <source>
        <dbReference type="EMBL" id="KAK7919720.1"/>
    </source>
</evidence>
<evidence type="ECO:0000313" key="8">
    <source>
        <dbReference type="Proteomes" id="UP001460270"/>
    </source>
</evidence>
<dbReference type="GO" id="GO:0005634">
    <property type="term" value="C:nucleus"/>
    <property type="evidence" value="ECO:0007669"/>
    <property type="project" value="UniProtKB-SubCell"/>
</dbReference>
<evidence type="ECO:0008006" key="9">
    <source>
        <dbReference type="Google" id="ProtNLM"/>
    </source>
</evidence>
<name>A0AAW0PA85_9GOBI</name>
<dbReference type="GO" id="GO:0000712">
    <property type="term" value="P:resolution of meiotic recombination intermediates"/>
    <property type="evidence" value="ECO:0007669"/>
    <property type="project" value="TreeGrafter"/>
</dbReference>
<dbReference type="AlphaFoldDB" id="A0AAW0PA85"/>
<evidence type="ECO:0000256" key="5">
    <source>
        <dbReference type="ARBA" id="ARBA00023242"/>
    </source>
</evidence>
<organism evidence="7 8">
    <name type="scientific">Mugilogobius chulae</name>
    <name type="common">yellowstripe goby</name>
    <dbReference type="NCBI Taxonomy" id="88201"/>
    <lineage>
        <taxon>Eukaryota</taxon>
        <taxon>Metazoa</taxon>
        <taxon>Chordata</taxon>
        <taxon>Craniata</taxon>
        <taxon>Vertebrata</taxon>
        <taxon>Euteleostomi</taxon>
        <taxon>Actinopterygii</taxon>
        <taxon>Neopterygii</taxon>
        <taxon>Teleostei</taxon>
        <taxon>Neoteleostei</taxon>
        <taxon>Acanthomorphata</taxon>
        <taxon>Gobiaria</taxon>
        <taxon>Gobiiformes</taxon>
        <taxon>Gobioidei</taxon>
        <taxon>Gobiidae</taxon>
        <taxon>Gobionellinae</taxon>
        <taxon>Mugilogobius</taxon>
    </lineage>
</organism>
<dbReference type="InterPro" id="IPR042530">
    <property type="entry name" value="EME1/EME2_C"/>
</dbReference>
<keyword evidence="2" id="KW-0227">DNA damage</keyword>
<dbReference type="Gene3D" id="1.10.150.670">
    <property type="entry name" value="Crossover junction endonuclease EME1, DNA-binding domain"/>
    <property type="match status" value="1"/>
</dbReference>
<keyword evidence="3" id="KW-0233">DNA recombination</keyword>
<dbReference type="GO" id="GO:0031573">
    <property type="term" value="P:mitotic intra-S DNA damage checkpoint signaling"/>
    <property type="evidence" value="ECO:0007669"/>
    <property type="project" value="TreeGrafter"/>
</dbReference>
<dbReference type="GO" id="GO:0006302">
    <property type="term" value="P:double-strand break repair"/>
    <property type="evidence" value="ECO:0007669"/>
    <property type="project" value="TreeGrafter"/>
</dbReference>
<feature type="compositionally biased region" description="Basic and acidic residues" evidence="6">
    <location>
        <begin position="66"/>
        <end position="110"/>
    </location>
</feature>
<evidence type="ECO:0000256" key="3">
    <source>
        <dbReference type="ARBA" id="ARBA00023172"/>
    </source>
</evidence>
<keyword evidence="8" id="KW-1185">Reference proteome</keyword>
<dbReference type="GO" id="GO:0031297">
    <property type="term" value="P:replication fork processing"/>
    <property type="evidence" value="ECO:0007669"/>
    <property type="project" value="TreeGrafter"/>
</dbReference>